<keyword evidence="1" id="KW-0175">Coiled coil</keyword>
<dbReference type="RefSeq" id="WP_089024247.1">
    <property type="nucleotide sequence ID" value="NZ_NIQC01000028.1"/>
</dbReference>
<evidence type="ECO:0000313" key="3">
    <source>
        <dbReference type="Proteomes" id="UP000214588"/>
    </source>
</evidence>
<comment type="caution">
    <text evidence="2">The sequence shown here is derived from an EMBL/GenBank/DDBJ whole genome shotgun (WGS) entry which is preliminary data.</text>
</comment>
<evidence type="ECO:0008006" key="4">
    <source>
        <dbReference type="Google" id="ProtNLM"/>
    </source>
</evidence>
<gene>
    <name evidence="2" type="ORF">CDO51_10655</name>
</gene>
<dbReference type="OrthoDB" id="9795058at2"/>
<dbReference type="AlphaFoldDB" id="A0A226BW00"/>
<dbReference type="EMBL" id="NIQC01000028">
    <property type="protein sequence ID" value="OWZ83081.1"/>
    <property type="molecule type" value="Genomic_DNA"/>
</dbReference>
<name>A0A226BW00_9FIRM</name>
<protein>
    <recommendedName>
        <fullName evidence="4">C4-type zinc ribbon domain-containing protein</fullName>
    </recommendedName>
</protein>
<keyword evidence="3" id="KW-1185">Reference proteome</keyword>
<feature type="coiled-coil region" evidence="1">
    <location>
        <begin position="26"/>
        <end position="81"/>
    </location>
</feature>
<dbReference type="Gene3D" id="1.10.287.1490">
    <property type="match status" value="1"/>
</dbReference>
<accession>A0A226BW00</accession>
<reference evidence="2 3" key="1">
    <citation type="submission" date="2017-06" db="EMBL/GenBank/DDBJ databases">
        <title>Draft Genome Sequence of Natranaerobius trueperi halophilic, alkalithermophilic bacteria from soda lakes.</title>
        <authorList>
            <person name="Zhao B."/>
        </authorList>
    </citation>
    <scope>NUCLEOTIDE SEQUENCE [LARGE SCALE GENOMIC DNA]</scope>
    <source>
        <strain evidence="2 3">DSM 18760</strain>
    </source>
</reference>
<dbReference type="Proteomes" id="UP000214588">
    <property type="component" value="Unassembled WGS sequence"/>
</dbReference>
<sequence length="236" mass="28443">MAENEMLYNLFCYDRKIMDLKKELEKSDDVERLENLRDQAKTLEQNLFEAKKQLKSLQNQEKKEELENEKLNQEKQQLEKEMYLGDKGVKEISDLYDRINELKNKEQKVFDNYCDISDKIEHEKVTVENYESKYQSYLEDILSLKQEIERRKKYNNSEIEKLEQEKEKINNNLSKDMLNKYNQLMKRFPYDPVVKFDQQKETCACGLDLSTERHNNLIIEGIDFCDSCNRILVYLD</sequence>
<feature type="coiled-coil region" evidence="1">
    <location>
        <begin position="127"/>
        <end position="179"/>
    </location>
</feature>
<organism evidence="2 3">
    <name type="scientific">Natranaerobius trueperi</name>
    <dbReference type="NCBI Taxonomy" id="759412"/>
    <lineage>
        <taxon>Bacteria</taxon>
        <taxon>Bacillati</taxon>
        <taxon>Bacillota</taxon>
        <taxon>Clostridia</taxon>
        <taxon>Natranaerobiales</taxon>
        <taxon>Natranaerobiaceae</taxon>
        <taxon>Natranaerobius</taxon>
    </lineage>
</organism>
<evidence type="ECO:0000313" key="2">
    <source>
        <dbReference type="EMBL" id="OWZ83081.1"/>
    </source>
</evidence>
<evidence type="ECO:0000256" key="1">
    <source>
        <dbReference type="SAM" id="Coils"/>
    </source>
</evidence>
<proteinExistence type="predicted"/>